<dbReference type="SUPFAM" id="SSF50104">
    <property type="entry name" value="Translation proteins SH3-like domain"/>
    <property type="match status" value="1"/>
</dbReference>
<dbReference type="FunFam" id="2.40.50.140:FF:000009">
    <property type="entry name" value="Elongation factor P"/>
    <property type="match status" value="1"/>
</dbReference>
<protein>
    <recommendedName>
        <fullName evidence="7 8">Elongation factor P</fullName>
        <shortName evidence="7">EF-P</shortName>
    </recommendedName>
</protein>
<dbReference type="NCBIfam" id="NF001810">
    <property type="entry name" value="PRK00529.1"/>
    <property type="match status" value="1"/>
</dbReference>
<dbReference type="SMART" id="SM01185">
    <property type="entry name" value="EFP"/>
    <property type="match status" value="1"/>
</dbReference>
<dbReference type="FunFam" id="2.40.50.140:FF:000004">
    <property type="entry name" value="Elongation factor P"/>
    <property type="match status" value="1"/>
</dbReference>
<dbReference type="PANTHER" id="PTHR30053:SF14">
    <property type="entry name" value="TRANSLATION ELONGATION FACTOR KOW-LIKE DOMAIN-CONTAINING PROTEIN"/>
    <property type="match status" value="1"/>
</dbReference>
<dbReference type="UniPathway" id="UPA00345"/>
<comment type="caution">
    <text evidence="12">The sequence shown here is derived from an EMBL/GenBank/DDBJ whole genome shotgun (WGS) entry which is preliminary data.</text>
</comment>
<feature type="domain" description="Translation elongation factor P/YeiP central" evidence="11">
    <location>
        <begin position="67"/>
        <end position="121"/>
    </location>
</feature>
<dbReference type="InterPro" id="IPR015365">
    <property type="entry name" value="Elong-fact-P_C"/>
</dbReference>
<comment type="function">
    <text evidence="7">Involved in peptide bond synthesis. Stimulates efficient translation and peptide-bond synthesis on native or reconstituted 70S ribosomes in vitro. Probably functions indirectly by altering the affinity of the ribosome for aminoacyl-tRNA, thus increasing their reactivity as acceptors for peptidyl transferase.</text>
</comment>
<keyword evidence="13" id="KW-1185">Reference proteome</keyword>
<evidence type="ECO:0000313" key="13">
    <source>
        <dbReference type="Proteomes" id="UP000264002"/>
    </source>
</evidence>
<dbReference type="InterPro" id="IPR011768">
    <property type="entry name" value="Transl_elongation_fac_P"/>
</dbReference>
<evidence type="ECO:0000256" key="6">
    <source>
        <dbReference type="ARBA" id="ARBA00022917"/>
    </source>
</evidence>
<keyword evidence="6 7" id="KW-0648">Protein biosynthesis</keyword>
<dbReference type="Gene3D" id="2.40.50.140">
    <property type="entry name" value="Nucleic acid-binding proteins"/>
    <property type="match status" value="2"/>
</dbReference>
<feature type="domain" description="Elongation factor P C-terminal" evidence="10">
    <location>
        <begin position="129"/>
        <end position="184"/>
    </location>
</feature>
<keyword evidence="4 7" id="KW-0963">Cytoplasm</keyword>
<evidence type="ECO:0000256" key="8">
    <source>
        <dbReference type="NCBIfam" id="TIGR00038"/>
    </source>
</evidence>
<dbReference type="PANTHER" id="PTHR30053">
    <property type="entry name" value="ELONGATION FACTOR P"/>
    <property type="match status" value="1"/>
</dbReference>
<dbReference type="PROSITE" id="PS01275">
    <property type="entry name" value="EFP"/>
    <property type="match status" value="1"/>
</dbReference>
<proteinExistence type="inferred from homology"/>
<dbReference type="GO" id="GO:0005829">
    <property type="term" value="C:cytosol"/>
    <property type="evidence" value="ECO:0007669"/>
    <property type="project" value="UniProtKB-ARBA"/>
</dbReference>
<dbReference type="HAMAP" id="MF_00141">
    <property type="entry name" value="EF_P"/>
    <property type="match status" value="1"/>
</dbReference>
<dbReference type="NCBIfam" id="TIGR00038">
    <property type="entry name" value="efp"/>
    <property type="match status" value="1"/>
</dbReference>
<evidence type="ECO:0000256" key="5">
    <source>
        <dbReference type="ARBA" id="ARBA00022768"/>
    </source>
</evidence>
<evidence type="ECO:0000259" key="11">
    <source>
        <dbReference type="SMART" id="SM01185"/>
    </source>
</evidence>
<evidence type="ECO:0000256" key="7">
    <source>
        <dbReference type="HAMAP-Rule" id="MF_00141"/>
    </source>
</evidence>
<evidence type="ECO:0000256" key="1">
    <source>
        <dbReference type="ARBA" id="ARBA00004496"/>
    </source>
</evidence>
<reference evidence="12 13" key="2">
    <citation type="submission" date="2018-09" db="EMBL/GenBank/DDBJ databases">
        <title>Genome of Sphaerochaeta halotolerans strain 4-11.</title>
        <authorList>
            <person name="Nazina T.N."/>
            <person name="Sokolova D.S."/>
        </authorList>
    </citation>
    <scope>NUCLEOTIDE SEQUENCE [LARGE SCALE GENOMIC DNA]</scope>
    <source>
        <strain evidence="12 13">4-11</strain>
    </source>
</reference>
<dbReference type="EMBL" id="QUWK01000007">
    <property type="protein sequence ID" value="RFU94791.1"/>
    <property type="molecule type" value="Genomic_DNA"/>
</dbReference>
<dbReference type="Gene3D" id="2.30.30.30">
    <property type="match status" value="1"/>
</dbReference>
<evidence type="ECO:0000256" key="2">
    <source>
        <dbReference type="ARBA" id="ARBA00004815"/>
    </source>
</evidence>
<comment type="similarity">
    <text evidence="3 7 9">Belongs to the elongation factor P family.</text>
</comment>
<reference evidence="13" key="1">
    <citation type="submission" date="2018-08" db="EMBL/GenBank/DDBJ databases">
        <authorList>
            <person name="Grouzdev D.S."/>
            <person name="Krutkina M.S."/>
        </authorList>
    </citation>
    <scope>NUCLEOTIDE SEQUENCE [LARGE SCALE GENOMIC DNA]</scope>
    <source>
        <strain evidence="13">4-11</strain>
    </source>
</reference>
<dbReference type="SMART" id="SM00841">
    <property type="entry name" value="Elong-fact-P_C"/>
    <property type="match status" value="1"/>
</dbReference>
<keyword evidence="5 7" id="KW-0251">Elongation factor</keyword>
<name>A0A372MG73_9SPIR</name>
<evidence type="ECO:0000256" key="4">
    <source>
        <dbReference type="ARBA" id="ARBA00022490"/>
    </source>
</evidence>
<comment type="pathway">
    <text evidence="2 7">Protein biosynthesis; polypeptide chain elongation.</text>
</comment>
<evidence type="ECO:0000259" key="10">
    <source>
        <dbReference type="SMART" id="SM00841"/>
    </source>
</evidence>
<dbReference type="InterPro" id="IPR014722">
    <property type="entry name" value="Rib_uL2_dom2"/>
</dbReference>
<dbReference type="OrthoDB" id="9801844at2"/>
<dbReference type="Pfam" id="PF09285">
    <property type="entry name" value="Elong-fact-P_C"/>
    <property type="match status" value="1"/>
</dbReference>
<dbReference type="InterPro" id="IPR008991">
    <property type="entry name" value="Translation_prot_SH3-like_sf"/>
</dbReference>
<accession>A0A372MG73</accession>
<dbReference type="InterPro" id="IPR012340">
    <property type="entry name" value="NA-bd_OB-fold"/>
</dbReference>
<dbReference type="Proteomes" id="UP000264002">
    <property type="component" value="Unassembled WGS sequence"/>
</dbReference>
<sequence>MIKAGQIDKGTALLIKGQPFVVVDREFVNPGKGSAFVRLKMKSPSTGQTLSETMKTQDNAEDISVMDRDCQYLYNDGEHFHFMMTDTFEQIEVPMSTFPDYEFLMKDGETYRCTFWEDQLLDIQLPPKVIYLVAEAEEAVKGDTVQGATKYVTTETGLKVRVPIFIKQGEKIRINTETKEYIERVNN</sequence>
<dbReference type="GO" id="GO:0043043">
    <property type="term" value="P:peptide biosynthetic process"/>
    <property type="evidence" value="ECO:0007669"/>
    <property type="project" value="InterPro"/>
</dbReference>
<dbReference type="CDD" id="cd05794">
    <property type="entry name" value="S1_EF-P_repeat_2"/>
    <property type="match status" value="1"/>
</dbReference>
<evidence type="ECO:0000256" key="3">
    <source>
        <dbReference type="ARBA" id="ARBA00009479"/>
    </source>
</evidence>
<dbReference type="GO" id="GO:0003746">
    <property type="term" value="F:translation elongation factor activity"/>
    <property type="evidence" value="ECO:0007669"/>
    <property type="project" value="UniProtKB-UniRule"/>
</dbReference>
<dbReference type="Pfam" id="PF08207">
    <property type="entry name" value="EFP_N"/>
    <property type="match status" value="1"/>
</dbReference>
<dbReference type="InterPro" id="IPR020599">
    <property type="entry name" value="Transl_elong_fac_P/YeiP"/>
</dbReference>
<dbReference type="AlphaFoldDB" id="A0A372MG73"/>
<dbReference type="SUPFAM" id="SSF50249">
    <property type="entry name" value="Nucleic acid-binding proteins"/>
    <property type="match status" value="2"/>
</dbReference>
<organism evidence="12 13">
    <name type="scientific">Sphaerochaeta halotolerans</name>
    <dbReference type="NCBI Taxonomy" id="2293840"/>
    <lineage>
        <taxon>Bacteria</taxon>
        <taxon>Pseudomonadati</taxon>
        <taxon>Spirochaetota</taxon>
        <taxon>Spirochaetia</taxon>
        <taxon>Spirochaetales</taxon>
        <taxon>Sphaerochaetaceae</taxon>
        <taxon>Sphaerochaeta</taxon>
    </lineage>
</organism>
<dbReference type="RefSeq" id="WP_117330487.1">
    <property type="nucleotide sequence ID" value="NZ_QUWK01000007.1"/>
</dbReference>
<dbReference type="CDD" id="cd04470">
    <property type="entry name" value="S1_EF-P_repeat_1"/>
    <property type="match status" value="1"/>
</dbReference>
<dbReference type="InterPro" id="IPR013185">
    <property type="entry name" value="Transl_elong_KOW-like"/>
</dbReference>
<evidence type="ECO:0000256" key="9">
    <source>
        <dbReference type="RuleBase" id="RU004389"/>
    </source>
</evidence>
<gene>
    <name evidence="7 12" type="primary">efp</name>
    <name evidence="12" type="ORF">DYP60_08030</name>
</gene>
<comment type="subcellular location">
    <subcellularLocation>
        <location evidence="1 7">Cytoplasm</location>
    </subcellularLocation>
</comment>
<dbReference type="PIRSF" id="PIRSF005901">
    <property type="entry name" value="EF-P"/>
    <property type="match status" value="1"/>
</dbReference>
<dbReference type="Pfam" id="PF01132">
    <property type="entry name" value="EFP"/>
    <property type="match status" value="1"/>
</dbReference>
<dbReference type="InterPro" id="IPR013852">
    <property type="entry name" value="Transl_elong_P/YeiP_CS"/>
</dbReference>
<dbReference type="InterPro" id="IPR001059">
    <property type="entry name" value="Transl_elong_P/YeiP_cen"/>
</dbReference>
<evidence type="ECO:0000313" key="12">
    <source>
        <dbReference type="EMBL" id="RFU94791.1"/>
    </source>
</evidence>